<evidence type="ECO:0000256" key="1">
    <source>
        <dbReference type="SAM" id="MobiDB-lite"/>
    </source>
</evidence>
<feature type="region of interest" description="Disordered" evidence="1">
    <location>
        <begin position="1"/>
        <end position="40"/>
    </location>
</feature>
<feature type="compositionally biased region" description="Polar residues" evidence="1">
    <location>
        <begin position="30"/>
        <end position="40"/>
    </location>
</feature>
<keyword evidence="2" id="KW-1185">Reference proteome</keyword>
<reference evidence="3" key="1">
    <citation type="submission" date="2016-11" db="UniProtKB">
        <authorList>
            <consortium name="WormBaseParasite"/>
        </authorList>
    </citation>
    <scope>IDENTIFICATION</scope>
</reference>
<dbReference type="WBParaSite" id="Csp11.Scaffold629.g14706.t1">
    <property type="protein sequence ID" value="Csp11.Scaffold629.g14706.t1"/>
    <property type="gene ID" value="Csp11.Scaffold629.g14706"/>
</dbReference>
<name>A0A1I7U4A3_9PELO</name>
<protein>
    <submittedName>
        <fullName evidence="3">Uncharacterized protein</fullName>
    </submittedName>
</protein>
<organism evidence="2 3">
    <name type="scientific">Caenorhabditis tropicalis</name>
    <dbReference type="NCBI Taxonomy" id="1561998"/>
    <lineage>
        <taxon>Eukaryota</taxon>
        <taxon>Metazoa</taxon>
        <taxon>Ecdysozoa</taxon>
        <taxon>Nematoda</taxon>
        <taxon>Chromadorea</taxon>
        <taxon>Rhabditida</taxon>
        <taxon>Rhabditina</taxon>
        <taxon>Rhabditomorpha</taxon>
        <taxon>Rhabditoidea</taxon>
        <taxon>Rhabditidae</taxon>
        <taxon>Peloderinae</taxon>
        <taxon>Caenorhabditis</taxon>
    </lineage>
</organism>
<proteinExistence type="predicted"/>
<dbReference type="Proteomes" id="UP000095282">
    <property type="component" value="Unplaced"/>
</dbReference>
<dbReference type="eggNOG" id="ENOG502TIB8">
    <property type="taxonomic scope" value="Eukaryota"/>
</dbReference>
<dbReference type="AlphaFoldDB" id="A0A1I7U4A3"/>
<evidence type="ECO:0000313" key="2">
    <source>
        <dbReference type="Proteomes" id="UP000095282"/>
    </source>
</evidence>
<accession>A0A1I7U4A3</accession>
<feature type="compositionally biased region" description="Polar residues" evidence="1">
    <location>
        <begin position="1"/>
        <end position="10"/>
    </location>
</feature>
<sequence length="118" mass="13043">MYQGWSPYNQQRKDIPPAAPPPIHVPIEPSGQNPQGTMLCSQGTLPNSSWVIWTDLEGIHPQFPCPQIQVANSVDHMRIIETACADLAETTRLKIQKRFIPDPGAPKTFLGPQMLMAG</sequence>
<evidence type="ECO:0000313" key="3">
    <source>
        <dbReference type="WBParaSite" id="Csp11.Scaffold629.g14706.t1"/>
    </source>
</evidence>